<dbReference type="STRING" id="1121306.SAMN02745196_01309"/>
<name>A0A1M5VR93_9CLOT</name>
<evidence type="ECO:0000313" key="2">
    <source>
        <dbReference type="Proteomes" id="UP000184526"/>
    </source>
</evidence>
<dbReference type="OrthoDB" id="9797779at2"/>
<evidence type="ECO:0000313" key="1">
    <source>
        <dbReference type="EMBL" id="SHH77786.1"/>
    </source>
</evidence>
<gene>
    <name evidence="1" type="ORF">SAMN02745196_01309</name>
</gene>
<reference evidence="1 2" key="1">
    <citation type="submission" date="2016-11" db="EMBL/GenBank/DDBJ databases">
        <authorList>
            <person name="Jaros S."/>
            <person name="Januszkiewicz K."/>
            <person name="Wedrychowicz H."/>
        </authorList>
    </citation>
    <scope>NUCLEOTIDE SEQUENCE [LARGE SCALE GENOMIC DNA]</scope>
    <source>
        <strain evidence="1 2">DSM 3089</strain>
    </source>
</reference>
<dbReference type="InterPro" id="IPR007553">
    <property type="entry name" value="2-thiour_desulf"/>
</dbReference>
<dbReference type="EMBL" id="FQXP01000005">
    <property type="protein sequence ID" value="SHH77786.1"/>
    <property type="molecule type" value="Genomic_DNA"/>
</dbReference>
<organism evidence="1 2">
    <name type="scientific">Clostridium collagenovorans DSM 3089</name>
    <dbReference type="NCBI Taxonomy" id="1121306"/>
    <lineage>
        <taxon>Bacteria</taxon>
        <taxon>Bacillati</taxon>
        <taxon>Bacillota</taxon>
        <taxon>Clostridia</taxon>
        <taxon>Eubacteriales</taxon>
        <taxon>Clostridiaceae</taxon>
        <taxon>Clostridium</taxon>
    </lineage>
</organism>
<dbReference type="Proteomes" id="UP000184526">
    <property type="component" value="Unassembled WGS sequence"/>
</dbReference>
<dbReference type="RefSeq" id="WP_072831237.1">
    <property type="nucleotide sequence ID" value="NZ_FQXP01000005.1"/>
</dbReference>
<dbReference type="AlphaFoldDB" id="A0A1M5VR93"/>
<dbReference type="PANTHER" id="PTHR30087">
    <property type="entry name" value="INNER MEMBRANE PROTEIN"/>
    <property type="match status" value="1"/>
</dbReference>
<dbReference type="PANTHER" id="PTHR30087:SF1">
    <property type="entry name" value="HYPOTHETICAL CYTOSOLIC PROTEIN"/>
    <property type="match status" value="1"/>
</dbReference>
<sequence length="156" mass="17189">MILVSACLCGVKCKYNGDDNYCVDIEKLVKENKAIIVCPEQLGGMATPRKCSEICGGSGEDVLSKKCRVIDNEMEDVSQNFIKGAEEALKIAKLYNVKYAILKSKSPSCGYGEIYDGSFKGNKVRGNGVTAELLHRNGIKIFNELNFIEHLNNMVK</sequence>
<proteinExistence type="predicted"/>
<keyword evidence="2" id="KW-1185">Reference proteome</keyword>
<dbReference type="Pfam" id="PF04463">
    <property type="entry name" value="2-thiour_desulf"/>
    <property type="match status" value="1"/>
</dbReference>
<accession>A0A1M5VR93</accession>
<protein>
    <submittedName>
        <fullName evidence="1">Uncharacterized conserved protein YbbK, DUF523 family</fullName>
    </submittedName>
</protein>